<organism evidence="2 3">
    <name type="scientific">Aspergillus candidus</name>
    <dbReference type="NCBI Taxonomy" id="41067"/>
    <lineage>
        <taxon>Eukaryota</taxon>
        <taxon>Fungi</taxon>
        <taxon>Dikarya</taxon>
        <taxon>Ascomycota</taxon>
        <taxon>Pezizomycotina</taxon>
        <taxon>Eurotiomycetes</taxon>
        <taxon>Eurotiomycetidae</taxon>
        <taxon>Eurotiales</taxon>
        <taxon>Aspergillaceae</taxon>
        <taxon>Aspergillus</taxon>
        <taxon>Aspergillus subgen. Circumdati</taxon>
    </lineage>
</organism>
<dbReference type="PROSITE" id="PS50181">
    <property type="entry name" value="FBOX"/>
    <property type="match status" value="1"/>
</dbReference>
<dbReference type="InterPro" id="IPR001810">
    <property type="entry name" value="F-box_dom"/>
</dbReference>
<dbReference type="SUPFAM" id="SSF52047">
    <property type="entry name" value="RNI-like"/>
    <property type="match status" value="1"/>
</dbReference>
<evidence type="ECO:0000313" key="3">
    <source>
        <dbReference type="Proteomes" id="UP000234585"/>
    </source>
</evidence>
<protein>
    <recommendedName>
        <fullName evidence="1">F-box domain-containing protein</fullName>
    </recommendedName>
</protein>
<feature type="domain" description="F-box" evidence="1">
    <location>
        <begin position="1"/>
        <end position="50"/>
    </location>
</feature>
<dbReference type="CDD" id="cd09917">
    <property type="entry name" value="F-box_SF"/>
    <property type="match status" value="1"/>
</dbReference>
<sequence length="335" mass="38491">MRPLNQFPPELIDHILSCLSRSDLKAARLTCRALSGIATHWLYHSIYTRIPSFQNNVVRQEIEGLQELVSKFAPLVHKIDIDGGDDYCPFEVASFLDKLPALEKIYMCGVRTSWYHDQFFHGDFEKAMLRASLITPIETRILADLKSLTLKVHQDHGDWILTHLGILFLIPQLQQLTLDHIVLNYGDPAFPRPWSSSGLTHYSNQTGLKSLCIVDSYIDLQALEEILSPPKALTHLRLESRHPDCDELPDGWQERTCNREAIYRAIAQQRLSLEKLDIQWDVRSAPLEGPGWTRVRFPRLRERKVTFGAMDESHQFEIGDLNSRNEGVRHPNVIP</sequence>
<keyword evidence="3" id="KW-1185">Reference proteome</keyword>
<dbReference type="RefSeq" id="XP_024668368.1">
    <property type="nucleotide sequence ID" value="XM_024814142.1"/>
</dbReference>
<dbReference type="InterPro" id="IPR036047">
    <property type="entry name" value="F-box-like_dom_sf"/>
</dbReference>
<dbReference type="Proteomes" id="UP000234585">
    <property type="component" value="Unassembled WGS sequence"/>
</dbReference>
<name>A0A2I2F179_ASPCN</name>
<accession>A0A2I2F179</accession>
<dbReference type="STRING" id="41067.A0A2I2F179"/>
<dbReference type="AlphaFoldDB" id="A0A2I2F179"/>
<proteinExistence type="predicted"/>
<dbReference type="GeneID" id="36521302"/>
<evidence type="ECO:0000259" key="1">
    <source>
        <dbReference type="PROSITE" id="PS50181"/>
    </source>
</evidence>
<dbReference type="Pfam" id="PF12937">
    <property type="entry name" value="F-box-like"/>
    <property type="match status" value="1"/>
</dbReference>
<dbReference type="OrthoDB" id="2522477at2759"/>
<dbReference type="SUPFAM" id="SSF81383">
    <property type="entry name" value="F-box domain"/>
    <property type="match status" value="1"/>
</dbReference>
<evidence type="ECO:0000313" key="2">
    <source>
        <dbReference type="EMBL" id="PLB34356.1"/>
    </source>
</evidence>
<gene>
    <name evidence="2" type="ORF">BDW47DRAFT_112306</name>
</gene>
<reference evidence="2 3" key="1">
    <citation type="submission" date="2017-12" db="EMBL/GenBank/DDBJ databases">
        <authorList>
            <consortium name="DOE Joint Genome Institute"/>
            <person name="Haridas S."/>
            <person name="Kjaerbolling I."/>
            <person name="Vesth T.C."/>
            <person name="Frisvad J.C."/>
            <person name="Nybo J.L."/>
            <person name="Theobald S."/>
            <person name="Kuo A."/>
            <person name="Bowyer P."/>
            <person name="Matsuda Y."/>
            <person name="Mondo S."/>
            <person name="Lyhne E.K."/>
            <person name="Kogle M.E."/>
            <person name="Clum A."/>
            <person name="Lipzen A."/>
            <person name="Salamov A."/>
            <person name="Ngan C.Y."/>
            <person name="Daum C."/>
            <person name="Chiniquy J."/>
            <person name="Barry K."/>
            <person name="LaButti K."/>
            <person name="Simmons B.A."/>
            <person name="Magnuson J.K."/>
            <person name="Mortensen U.H."/>
            <person name="Larsen T.O."/>
            <person name="Grigoriev I.V."/>
            <person name="Baker S.E."/>
            <person name="Andersen M.R."/>
            <person name="Nordberg H.P."/>
            <person name="Cantor M.N."/>
            <person name="Hua S.X."/>
        </authorList>
    </citation>
    <scope>NUCLEOTIDE SEQUENCE [LARGE SCALE GENOMIC DNA]</scope>
    <source>
        <strain evidence="2 3">CBS 102.13</strain>
    </source>
</reference>
<dbReference type="EMBL" id="KZ559180">
    <property type="protein sequence ID" value="PLB34356.1"/>
    <property type="molecule type" value="Genomic_DNA"/>
</dbReference>